<proteinExistence type="predicted"/>
<organism evidence="2 3">
    <name type="scientific">Qipengyuania xiapuensis</name>
    <dbReference type="NCBI Taxonomy" id="2867236"/>
    <lineage>
        <taxon>Bacteria</taxon>
        <taxon>Pseudomonadati</taxon>
        <taxon>Pseudomonadota</taxon>
        <taxon>Alphaproteobacteria</taxon>
        <taxon>Sphingomonadales</taxon>
        <taxon>Erythrobacteraceae</taxon>
        <taxon>Qipengyuania</taxon>
    </lineage>
</organism>
<keyword evidence="3" id="KW-1185">Reference proteome</keyword>
<dbReference type="EMBL" id="CP081296">
    <property type="protein sequence ID" value="QZD91912.1"/>
    <property type="molecule type" value="Genomic_DNA"/>
</dbReference>
<dbReference type="RefSeq" id="WP_221427616.1">
    <property type="nucleotide sequence ID" value="NZ_CP081296.1"/>
</dbReference>
<dbReference type="Proteomes" id="UP000824300">
    <property type="component" value="Chromosome"/>
</dbReference>
<evidence type="ECO:0000256" key="1">
    <source>
        <dbReference type="SAM" id="MobiDB-lite"/>
    </source>
</evidence>
<sequence>MTTDTLMHELQTLFATQEGEIAWEAELRQSFHEGDLENVRKYLAMSLEALDTPLAQQCLSTNVRSIEFNGWDELTEAVEIHEGEPITGVTIAIANDPDTAFGKGEEHRPYMLLGIYGDEPYAFSKASAAQMIAEAGAEEGPAWAGYDEDIEVFLECEGLDALNTALVFHKERHFFRDEAPDHAPRRYVEYVLACWWRALLFHEAVQHTSRSRPLPGGIPVLAGMVDMRPEVMMVHGIEWRATLGSAAEALAGAEMPEMLPSSVITRKEVVEEKAPTGLDLRRRVAESEPEEEAAPQKKSLMGRLFGKD</sequence>
<gene>
    <name evidence="2" type="ORF">K3162_10155</name>
</gene>
<evidence type="ECO:0000313" key="3">
    <source>
        <dbReference type="Proteomes" id="UP000824300"/>
    </source>
</evidence>
<evidence type="ECO:0000313" key="2">
    <source>
        <dbReference type="EMBL" id="QZD91912.1"/>
    </source>
</evidence>
<feature type="region of interest" description="Disordered" evidence="1">
    <location>
        <begin position="275"/>
        <end position="308"/>
    </location>
</feature>
<protein>
    <submittedName>
        <fullName evidence="2">Uncharacterized protein</fullName>
    </submittedName>
</protein>
<feature type="compositionally biased region" description="Basic and acidic residues" evidence="1">
    <location>
        <begin position="275"/>
        <end position="286"/>
    </location>
</feature>
<name>A0ABX8ZWD9_9SPHN</name>
<reference evidence="2 3" key="1">
    <citation type="submission" date="2021-08" db="EMBL/GenBank/DDBJ databases">
        <title>Comparative Genomics Analysis of the Genus Qipengyuania Reveals Extensive Genetic Diversity and Metabolic Versatility, Including the Description of Fifteen Novel Species.</title>
        <authorList>
            <person name="Liu Y."/>
        </authorList>
    </citation>
    <scope>NUCLEOTIDE SEQUENCE [LARGE SCALE GENOMIC DNA]</scope>
    <source>
        <strain evidence="2 3">1NDW3</strain>
    </source>
</reference>
<accession>A0ABX8ZWD9</accession>